<dbReference type="EMBL" id="GISG01243132">
    <property type="protein sequence ID" value="MBA4669344.1"/>
    <property type="molecule type" value="Transcribed_RNA"/>
</dbReference>
<dbReference type="AlphaFoldDB" id="A0A7C9EXW7"/>
<sequence>MQMIQRRMPPKKSDSKLDCLVHPTVHMMIGFESNLNDCASFCMDYEDVFPWRECREFLDFVEAVNEWLHNVKLLYPTHCLYSVSYDDFLTSCRVFLAFDSFSAGLDPFCCGPGGGPSTRLPLKRVRKD</sequence>
<protein>
    <submittedName>
        <fullName evidence="1">Uncharacterized protein</fullName>
    </submittedName>
</protein>
<accession>A0A7C9EXW7</accession>
<reference evidence="1" key="1">
    <citation type="journal article" date="2013" name="J. Plant Res.">
        <title>Effect of fungi and light on seed germination of three Opuntia species from semiarid lands of central Mexico.</title>
        <authorList>
            <person name="Delgado-Sanchez P."/>
            <person name="Jimenez-Bremont J.F."/>
            <person name="Guerrero-Gonzalez Mde L."/>
            <person name="Flores J."/>
        </authorList>
    </citation>
    <scope>NUCLEOTIDE SEQUENCE</scope>
    <source>
        <tissue evidence="1">Cladode</tissue>
    </source>
</reference>
<proteinExistence type="predicted"/>
<name>A0A7C9EXW7_OPUST</name>
<evidence type="ECO:0000313" key="1">
    <source>
        <dbReference type="EMBL" id="MBA4669344.1"/>
    </source>
</evidence>
<organism evidence="1">
    <name type="scientific">Opuntia streptacantha</name>
    <name type="common">Prickly pear cactus</name>
    <name type="synonym">Opuntia cardona</name>
    <dbReference type="NCBI Taxonomy" id="393608"/>
    <lineage>
        <taxon>Eukaryota</taxon>
        <taxon>Viridiplantae</taxon>
        <taxon>Streptophyta</taxon>
        <taxon>Embryophyta</taxon>
        <taxon>Tracheophyta</taxon>
        <taxon>Spermatophyta</taxon>
        <taxon>Magnoliopsida</taxon>
        <taxon>eudicotyledons</taxon>
        <taxon>Gunneridae</taxon>
        <taxon>Pentapetalae</taxon>
        <taxon>Caryophyllales</taxon>
        <taxon>Cactineae</taxon>
        <taxon>Cactaceae</taxon>
        <taxon>Opuntioideae</taxon>
        <taxon>Opuntia</taxon>
    </lineage>
</organism>
<reference evidence="1" key="2">
    <citation type="submission" date="2020-07" db="EMBL/GenBank/DDBJ databases">
        <authorList>
            <person name="Vera ALvarez R."/>
            <person name="Arias-Moreno D.M."/>
            <person name="Jimenez-Jacinto V."/>
            <person name="Jimenez-Bremont J.F."/>
            <person name="Swaminathan K."/>
            <person name="Moose S.P."/>
            <person name="Guerrero-Gonzalez M.L."/>
            <person name="Marino-Ramirez L."/>
            <person name="Landsman D."/>
            <person name="Rodriguez-Kessler M."/>
            <person name="Delgado-Sanchez P."/>
        </authorList>
    </citation>
    <scope>NUCLEOTIDE SEQUENCE</scope>
    <source>
        <tissue evidence="1">Cladode</tissue>
    </source>
</reference>